<name>A0ABX1ZTC4_9BACL</name>
<dbReference type="InterPro" id="IPR003594">
    <property type="entry name" value="HATPase_dom"/>
</dbReference>
<dbReference type="SMART" id="SM00387">
    <property type="entry name" value="HATPase_c"/>
    <property type="match status" value="1"/>
</dbReference>
<dbReference type="SUPFAM" id="SSF55874">
    <property type="entry name" value="ATPase domain of HSP90 chaperone/DNA topoisomerase II/histidine kinase"/>
    <property type="match status" value="1"/>
</dbReference>
<comment type="caution">
    <text evidence="11">The sequence shown here is derived from an EMBL/GenBank/DDBJ whole genome shotgun (WGS) entry which is preliminary data.</text>
</comment>
<protein>
    <recommendedName>
        <fullName evidence="3">histidine kinase</fullName>
        <ecNumber evidence="3">2.7.13.3</ecNumber>
    </recommendedName>
</protein>
<comment type="catalytic activity">
    <reaction evidence="1">
        <text>ATP + protein L-histidine = ADP + protein N-phospho-L-histidine.</text>
        <dbReference type="EC" id="2.7.13.3"/>
    </reaction>
</comment>
<evidence type="ECO:0000259" key="10">
    <source>
        <dbReference type="SMART" id="SM00387"/>
    </source>
</evidence>
<dbReference type="EMBL" id="WHNZ01000042">
    <property type="protein sequence ID" value="NOV02300.1"/>
    <property type="molecule type" value="Genomic_DNA"/>
</dbReference>
<feature type="transmembrane region" description="Helical" evidence="9">
    <location>
        <begin position="355"/>
        <end position="378"/>
    </location>
</feature>
<evidence type="ECO:0000256" key="5">
    <source>
        <dbReference type="ARBA" id="ARBA00022692"/>
    </source>
</evidence>
<comment type="subcellular location">
    <subcellularLocation>
        <location evidence="2">Cell membrane</location>
        <topology evidence="2">Multi-pass membrane protein</topology>
    </subcellularLocation>
</comment>
<dbReference type="Pfam" id="PF02518">
    <property type="entry name" value="HATPase_c"/>
    <property type="match status" value="1"/>
</dbReference>
<evidence type="ECO:0000256" key="3">
    <source>
        <dbReference type="ARBA" id="ARBA00012438"/>
    </source>
</evidence>
<accession>A0ABX1ZTC4</accession>
<evidence type="ECO:0000256" key="8">
    <source>
        <dbReference type="ARBA" id="ARBA00023136"/>
    </source>
</evidence>
<organism evidence="11 12">
    <name type="scientific">Paenibacillus planticolens</name>
    <dbReference type="NCBI Taxonomy" id="2654976"/>
    <lineage>
        <taxon>Bacteria</taxon>
        <taxon>Bacillati</taxon>
        <taxon>Bacillota</taxon>
        <taxon>Bacilli</taxon>
        <taxon>Bacillales</taxon>
        <taxon>Paenibacillaceae</taxon>
        <taxon>Paenibacillus</taxon>
    </lineage>
</organism>
<feature type="transmembrane region" description="Helical" evidence="9">
    <location>
        <begin position="68"/>
        <end position="92"/>
    </location>
</feature>
<dbReference type="InterPro" id="IPR033479">
    <property type="entry name" value="dCache_1"/>
</dbReference>
<keyword evidence="8 9" id="KW-0472">Membrane</keyword>
<feature type="domain" description="Histidine kinase/HSP90-like ATPase" evidence="10">
    <location>
        <begin position="538"/>
        <end position="657"/>
    </location>
</feature>
<proteinExistence type="predicted"/>
<keyword evidence="12" id="KW-1185">Reference proteome</keyword>
<evidence type="ECO:0000256" key="4">
    <source>
        <dbReference type="ARBA" id="ARBA00022475"/>
    </source>
</evidence>
<dbReference type="InterPro" id="IPR036890">
    <property type="entry name" value="HATPase_C_sf"/>
</dbReference>
<dbReference type="PANTHER" id="PTHR34220:SF7">
    <property type="entry name" value="SENSOR HISTIDINE KINASE YPDA"/>
    <property type="match status" value="1"/>
</dbReference>
<dbReference type="Proteomes" id="UP000618579">
    <property type="component" value="Unassembled WGS sequence"/>
</dbReference>
<dbReference type="InterPro" id="IPR010559">
    <property type="entry name" value="Sig_transdc_His_kin_internal"/>
</dbReference>
<gene>
    <name evidence="11" type="ORF">GC097_20025</name>
</gene>
<dbReference type="EC" id="2.7.13.3" evidence="3"/>
<dbReference type="InterPro" id="IPR004358">
    <property type="entry name" value="Sig_transdc_His_kin-like_C"/>
</dbReference>
<dbReference type="Pfam" id="PF02743">
    <property type="entry name" value="dCache_1"/>
    <property type="match status" value="1"/>
</dbReference>
<reference evidence="11 12" key="1">
    <citation type="submission" date="2019-10" db="EMBL/GenBank/DDBJ databases">
        <title>Description of Paenibacillus pedi sp. nov.</title>
        <authorList>
            <person name="Carlier A."/>
            <person name="Qi S."/>
        </authorList>
    </citation>
    <scope>NUCLEOTIDE SEQUENCE [LARGE SCALE GENOMIC DNA]</scope>
    <source>
        <strain evidence="11 12">LMG 31457</strain>
    </source>
</reference>
<evidence type="ECO:0000256" key="9">
    <source>
        <dbReference type="SAM" id="Phobius"/>
    </source>
</evidence>
<dbReference type="PRINTS" id="PR00344">
    <property type="entry name" value="BCTRLSENSOR"/>
</dbReference>
<evidence type="ECO:0000313" key="11">
    <source>
        <dbReference type="EMBL" id="NOV02300.1"/>
    </source>
</evidence>
<evidence type="ECO:0000256" key="7">
    <source>
        <dbReference type="ARBA" id="ARBA00023012"/>
    </source>
</evidence>
<keyword evidence="5 9" id="KW-0812">Transmembrane</keyword>
<dbReference type="Gene3D" id="3.30.565.10">
    <property type="entry name" value="Histidine kinase-like ATPase, C-terminal domain"/>
    <property type="match status" value="1"/>
</dbReference>
<evidence type="ECO:0000313" key="12">
    <source>
        <dbReference type="Proteomes" id="UP000618579"/>
    </source>
</evidence>
<keyword evidence="6 9" id="KW-1133">Transmembrane helix</keyword>
<dbReference type="Pfam" id="PF06580">
    <property type="entry name" value="His_kinase"/>
    <property type="match status" value="1"/>
</dbReference>
<evidence type="ECO:0000256" key="6">
    <source>
        <dbReference type="ARBA" id="ARBA00022989"/>
    </source>
</evidence>
<keyword evidence="4" id="KW-1003">Cell membrane</keyword>
<sequence>MEIPGRHADSYRAGSLLQEEIRQISFGEPLDRHELMRGLLPSYEGKRVTFMVSRFRKRSGHARLLSRLSLPIFVLIVTFIALFATAASYILIRVQNDHTLKMAEQSTKFVYRNIEYQINTMNNVAAFLMSNQSIENLLMSTYEKPFEAVSDLYTLEANLQNLSLLSLLNDFGSGNNVQQSYVVSVALEPGSGLYAMATEHFSPITGIYKNNDLQHQKWFQSLSRGDRQIVWWTQKSDADTAMIYSARKKTSLKDGRNVGTVIVGADTGSIRGIFDNAKLDEGFHLLLDESDRVIYSERYDFLEDVSELSYVRALADAQGTIITKLDGENHRVMFETLDNGWKLLSVVPESHFSRYTLAISLIGAATAAAALLIAGFWLRQIVVRVTVPITRLVTAIQRPEVVEFKEPLPYQNTGIYEVDELNQKFAAMLVTIHGLIEKSFTEEVERRQLQLELLHAQINPHFLYNTLDLINCRAIMSGDQETSQIVRSLANVFRYGLNRGETWITLDEEIKQVEAYLHIQQMMMDDLHVEVDLPSDLLHVTVVHLILQPLAENAVIHGFADRKKDCRIAISARLEREGLVLSVEDNGRGCDAEQMNRQLRQQSARDMGELNEAGSGYGTLNVHRRIQLHGGENYGLRYIDVGEGAGTRVEIVLPYYGKQPGKRKDVAHV</sequence>
<dbReference type="InterPro" id="IPR050640">
    <property type="entry name" value="Bact_2-comp_sensor_kinase"/>
</dbReference>
<keyword evidence="7" id="KW-0902">Two-component regulatory system</keyword>
<dbReference type="PANTHER" id="PTHR34220">
    <property type="entry name" value="SENSOR HISTIDINE KINASE YPDA"/>
    <property type="match status" value="1"/>
</dbReference>
<evidence type="ECO:0000256" key="1">
    <source>
        <dbReference type="ARBA" id="ARBA00000085"/>
    </source>
</evidence>
<evidence type="ECO:0000256" key="2">
    <source>
        <dbReference type="ARBA" id="ARBA00004651"/>
    </source>
</evidence>